<feature type="repeat" description="PPR" evidence="3">
    <location>
        <begin position="137"/>
        <end position="171"/>
    </location>
</feature>
<dbReference type="InterPro" id="IPR002885">
    <property type="entry name" value="PPR_rpt"/>
</dbReference>
<comment type="caution">
    <text evidence="4">The sequence shown here is derived from an EMBL/GenBank/DDBJ whole genome shotgun (WGS) entry which is preliminary data.</text>
</comment>
<evidence type="ECO:0000313" key="4">
    <source>
        <dbReference type="EMBL" id="KAG0489808.1"/>
    </source>
</evidence>
<dbReference type="AlphaFoldDB" id="A0A835RG26"/>
<dbReference type="Pfam" id="PF12854">
    <property type="entry name" value="PPR_1"/>
    <property type="match status" value="1"/>
</dbReference>
<evidence type="ECO:0000256" key="1">
    <source>
        <dbReference type="ARBA" id="ARBA00007626"/>
    </source>
</evidence>
<dbReference type="InterPro" id="IPR011990">
    <property type="entry name" value="TPR-like_helical_dom_sf"/>
</dbReference>
<proteinExistence type="inferred from homology"/>
<evidence type="ECO:0000256" key="2">
    <source>
        <dbReference type="ARBA" id="ARBA00022737"/>
    </source>
</evidence>
<comment type="similarity">
    <text evidence="1">Belongs to the PPR family. P subfamily.</text>
</comment>
<sequence>MIEILSSTRYKMKQFGVACDILDYMKRNRKKSVPVEALLTILKSYAEKQLTHIGKLAKKRRVKPRIQPEVYSLNLLLDSLCKCSLIVEAEEIFRRVKGKVIPIAETYNILFFGWCRHEPKKAMNVLEEMLDRGLVPESFTYNAAIDSFCSAGMIAEARELFEFMRTKGSTISSPTAKTYSVMIVALAKFDMMDECFKLLSDMRGWFAFLMYQHTKDLIEGMCLAGRLMLLIRSWKRWLRKDIHQTFLL</sequence>
<dbReference type="Pfam" id="PF01535">
    <property type="entry name" value="PPR"/>
    <property type="match status" value="2"/>
</dbReference>
<keyword evidence="2" id="KW-0677">Repeat</keyword>
<dbReference type="PANTHER" id="PTHR47941">
    <property type="entry name" value="PENTATRICOPEPTIDE REPEAT-CONTAINING PROTEIN 3, MITOCHONDRIAL"/>
    <property type="match status" value="1"/>
</dbReference>
<evidence type="ECO:0000313" key="5">
    <source>
        <dbReference type="Proteomes" id="UP000639772"/>
    </source>
</evidence>
<dbReference type="PROSITE" id="PS51375">
    <property type="entry name" value="PPR"/>
    <property type="match status" value="1"/>
</dbReference>
<dbReference type="EMBL" id="JADCNM010000003">
    <property type="protein sequence ID" value="KAG0489808.1"/>
    <property type="molecule type" value="Genomic_DNA"/>
</dbReference>
<dbReference type="NCBIfam" id="TIGR00756">
    <property type="entry name" value="PPR"/>
    <property type="match status" value="1"/>
</dbReference>
<evidence type="ECO:0000256" key="3">
    <source>
        <dbReference type="PROSITE-ProRule" id="PRU00708"/>
    </source>
</evidence>
<dbReference type="Proteomes" id="UP000639772">
    <property type="component" value="Chromosome 3"/>
</dbReference>
<dbReference type="OrthoDB" id="185373at2759"/>
<name>A0A835RG26_VANPL</name>
<dbReference type="Gene3D" id="1.25.40.10">
    <property type="entry name" value="Tetratricopeptide repeat domain"/>
    <property type="match status" value="2"/>
</dbReference>
<accession>A0A835RG26</accession>
<organism evidence="4 5">
    <name type="scientific">Vanilla planifolia</name>
    <name type="common">Vanilla</name>
    <dbReference type="NCBI Taxonomy" id="51239"/>
    <lineage>
        <taxon>Eukaryota</taxon>
        <taxon>Viridiplantae</taxon>
        <taxon>Streptophyta</taxon>
        <taxon>Embryophyta</taxon>
        <taxon>Tracheophyta</taxon>
        <taxon>Spermatophyta</taxon>
        <taxon>Magnoliopsida</taxon>
        <taxon>Liliopsida</taxon>
        <taxon>Asparagales</taxon>
        <taxon>Orchidaceae</taxon>
        <taxon>Vanilloideae</taxon>
        <taxon>Vanilleae</taxon>
        <taxon>Vanilla</taxon>
    </lineage>
</organism>
<gene>
    <name evidence="4" type="ORF">HPP92_006671</name>
</gene>
<evidence type="ECO:0008006" key="6">
    <source>
        <dbReference type="Google" id="ProtNLM"/>
    </source>
</evidence>
<protein>
    <recommendedName>
        <fullName evidence="6">Pentatricopeptide repeat-containing protein</fullName>
    </recommendedName>
</protein>
<reference evidence="4 5" key="1">
    <citation type="journal article" date="2020" name="Nat. Food">
        <title>A phased Vanilla planifolia genome enables genetic improvement of flavour and production.</title>
        <authorList>
            <person name="Hasing T."/>
            <person name="Tang H."/>
            <person name="Brym M."/>
            <person name="Khazi F."/>
            <person name="Huang T."/>
            <person name="Chambers A.H."/>
        </authorList>
    </citation>
    <scope>NUCLEOTIDE SEQUENCE [LARGE SCALE GENOMIC DNA]</scope>
    <source>
        <tissue evidence="4">Leaf</tissue>
    </source>
</reference>